<dbReference type="Proteomes" id="UP000789759">
    <property type="component" value="Unassembled WGS sequence"/>
</dbReference>
<organism evidence="1 2">
    <name type="scientific">Cetraspora pellucida</name>
    <dbReference type="NCBI Taxonomy" id="1433469"/>
    <lineage>
        <taxon>Eukaryota</taxon>
        <taxon>Fungi</taxon>
        <taxon>Fungi incertae sedis</taxon>
        <taxon>Mucoromycota</taxon>
        <taxon>Glomeromycotina</taxon>
        <taxon>Glomeromycetes</taxon>
        <taxon>Diversisporales</taxon>
        <taxon>Gigasporaceae</taxon>
        <taxon>Cetraspora</taxon>
    </lineage>
</organism>
<reference evidence="1" key="1">
    <citation type="submission" date="2021-06" db="EMBL/GenBank/DDBJ databases">
        <authorList>
            <person name="Kallberg Y."/>
            <person name="Tangrot J."/>
            <person name="Rosling A."/>
        </authorList>
    </citation>
    <scope>NUCLEOTIDE SEQUENCE</scope>
    <source>
        <strain evidence="1">FL966</strain>
    </source>
</reference>
<evidence type="ECO:0000313" key="2">
    <source>
        <dbReference type="Proteomes" id="UP000789759"/>
    </source>
</evidence>
<protein>
    <submittedName>
        <fullName evidence="1">23087_t:CDS:1</fullName>
    </submittedName>
</protein>
<comment type="caution">
    <text evidence="1">The sequence shown here is derived from an EMBL/GenBank/DDBJ whole genome shotgun (WGS) entry which is preliminary data.</text>
</comment>
<proteinExistence type="predicted"/>
<evidence type="ECO:0000313" key="1">
    <source>
        <dbReference type="EMBL" id="CAG8818106.1"/>
    </source>
</evidence>
<keyword evidence="2" id="KW-1185">Reference proteome</keyword>
<dbReference type="EMBL" id="CAJVQA010046284">
    <property type="protein sequence ID" value="CAG8818106.1"/>
    <property type="molecule type" value="Genomic_DNA"/>
</dbReference>
<feature type="non-terminal residue" evidence="1">
    <location>
        <position position="1"/>
    </location>
</feature>
<feature type="non-terminal residue" evidence="1">
    <location>
        <position position="63"/>
    </location>
</feature>
<gene>
    <name evidence="1" type="ORF">CPELLU_LOCUS19410</name>
</gene>
<dbReference type="AlphaFoldDB" id="A0A9N9KC55"/>
<name>A0A9N9KC55_9GLOM</name>
<sequence length="63" mass="6960">CFEEINLIVKKMSVQSYDSLQSQDISNTSLSTVNTSQGTIPKSIQCKVCIVNSEEAHDYIPHG</sequence>
<accession>A0A9N9KC55</accession>